<dbReference type="PANTHER" id="PTHR43775:SF37">
    <property type="entry name" value="SI:DKEY-61P9.11"/>
    <property type="match status" value="1"/>
</dbReference>
<dbReference type="InterPro" id="IPR013149">
    <property type="entry name" value="ADH-like_C"/>
</dbReference>
<evidence type="ECO:0000259" key="6">
    <source>
        <dbReference type="SMART" id="SM00829"/>
    </source>
</evidence>
<dbReference type="InterPro" id="IPR057326">
    <property type="entry name" value="KR_dom"/>
</dbReference>
<dbReference type="EMBL" id="KZ821235">
    <property type="protein sequence ID" value="PYH44655.1"/>
    <property type="molecule type" value="Genomic_DNA"/>
</dbReference>
<dbReference type="Gene3D" id="3.40.50.720">
    <property type="entry name" value="NAD(P)-binding Rossmann-like Domain"/>
    <property type="match status" value="1"/>
</dbReference>
<evidence type="ECO:0000313" key="7">
    <source>
        <dbReference type="EMBL" id="PYH44655.1"/>
    </source>
</evidence>
<dbReference type="Pfam" id="PF00107">
    <property type="entry name" value="ADH_zinc_N"/>
    <property type="match status" value="1"/>
</dbReference>
<reference evidence="7 8" key="1">
    <citation type="submission" date="2016-12" db="EMBL/GenBank/DDBJ databases">
        <title>The genomes of Aspergillus section Nigri reveals drivers in fungal speciation.</title>
        <authorList>
            <consortium name="DOE Joint Genome Institute"/>
            <person name="Vesth T.C."/>
            <person name="Nybo J."/>
            <person name="Theobald S."/>
            <person name="Brandl J."/>
            <person name="Frisvad J.C."/>
            <person name="Nielsen K.F."/>
            <person name="Lyhne E.K."/>
            <person name="Kogle M.E."/>
            <person name="Kuo A."/>
            <person name="Riley R."/>
            <person name="Clum A."/>
            <person name="Nolan M."/>
            <person name="Lipzen A."/>
            <person name="Salamov A."/>
            <person name="Henrissat B."/>
            <person name="Wiebenga A."/>
            <person name="De Vries R.P."/>
            <person name="Grigoriev I.V."/>
            <person name="Mortensen U.H."/>
            <person name="Andersen M.R."/>
            <person name="Baker S.E."/>
        </authorList>
    </citation>
    <scope>NUCLEOTIDE SEQUENCE [LARGE SCALE GENOMIC DNA]</scope>
    <source>
        <strain evidence="7 8">JOP 1030-1</strain>
    </source>
</reference>
<keyword evidence="8" id="KW-1185">Reference proteome</keyword>
<dbReference type="GO" id="GO:1901336">
    <property type="term" value="P:lactone biosynthetic process"/>
    <property type="evidence" value="ECO:0007669"/>
    <property type="project" value="UniProtKB-ARBA"/>
</dbReference>
<dbReference type="RefSeq" id="XP_025430637.1">
    <property type="nucleotide sequence ID" value="XM_025577408.1"/>
</dbReference>
<accession>A0A318ZB36</accession>
<dbReference type="GeneID" id="37078637"/>
<protein>
    <submittedName>
        <fullName evidence="7">KR-domain-containing protein</fullName>
    </submittedName>
</protein>
<dbReference type="Pfam" id="PF08659">
    <property type="entry name" value="KR"/>
    <property type="match status" value="1"/>
</dbReference>
<evidence type="ECO:0000256" key="3">
    <source>
        <dbReference type="ARBA" id="ARBA00022679"/>
    </source>
</evidence>
<dbReference type="InterPro" id="IPR013968">
    <property type="entry name" value="PKS_KR"/>
</dbReference>
<dbReference type="OrthoDB" id="329835at2759"/>
<dbReference type="STRING" id="1450539.A0A318ZB36"/>
<dbReference type="SUPFAM" id="SSF51735">
    <property type="entry name" value="NAD(P)-binding Rossmann-fold domains"/>
    <property type="match status" value="2"/>
</dbReference>
<dbReference type="SMART" id="SM00822">
    <property type="entry name" value="PKS_KR"/>
    <property type="match status" value="1"/>
</dbReference>
<evidence type="ECO:0000259" key="5">
    <source>
        <dbReference type="SMART" id="SM00822"/>
    </source>
</evidence>
<dbReference type="FunFam" id="3.40.50.720:FF:000209">
    <property type="entry name" value="Polyketide synthase Pks12"/>
    <property type="match status" value="1"/>
</dbReference>
<gene>
    <name evidence="7" type="ORF">BP01DRAFT_383226</name>
</gene>
<feature type="domain" description="Enoyl reductase (ER)" evidence="6">
    <location>
        <begin position="34"/>
        <end position="329"/>
    </location>
</feature>
<dbReference type="SUPFAM" id="SSF50129">
    <property type="entry name" value="GroES-like"/>
    <property type="match status" value="1"/>
</dbReference>
<dbReference type="SMART" id="SM00829">
    <property type="entry name" value="PKS_ER"/>
    <property type="match status" value="1"/>
</dbReference>
<dbReference type="GO" id="GO:0006633">
    <property type="term" value="P:fatty acid biosynthetic process"/>
    <property type="evidence" value="ECO:0007669"/>
    <property type="project" value="TreeGrafter"/>
</dbReference>
<dbReference type="GO" id="GO:0016491">
    <property type="term" value="F:oxidoreductase activity"/>
    <property type="evidence" value="ECO:0007669"/>
    <property type="project" value="InterPro"/>
</dbReference>
<dbReference type="GO" id="GO:0044550">
    <property type="term" value="P:secondary metabolite biosynthetic process"/>
    <property type="evidence" value="ECO:0007669"/>
    <property type="project" value="TreeGrafter"/>
</dbReference>
<name>A0A318ZB36_9EURO</name>
<keyword evidence="2" id="KW-0597">Phosphoprotein</keyword>
<evidence type="ECO:0000256" key="4">
    <source>
        <dbReference type="ARBA" id="ARBA00023268"/>
    </source>
</evidence>
<feature type="domain" description="Ketoreductase" evidence="5">
    <location>
        <begin position="353"/>
        <end position="525"/>
    </location>
</feature>
<dbReference type="InterPro" id="IPR011032">
    <property type="entry name" value="GroES-like_sf"/>
</dbReference>
<proteinExistence type="predicted"/>
<organism evidence="7 8">
    <name type="scientific">Aspergillus saccharolyticus JOP 1030-1</name>
    <dbReference type="NCBI Taxonomy" id="1450539"/>
    <lineage>
        <taxon>Eukaryota</taxon>
        <taxon>Fungi</taxon>
        <taxon>Dikarya</taxon>
        <taxon>Ascomycota</taxon>
        <taxon>Pezizomycotina</taxon>
        <taxon>Eurotiomycetes</taxon>
        <taxon>Eurotiomycetidae</taxon>
        <taxon>Eurotiales</taxon>
        <taxon>Aspergillaceae</taxon>
        <taxon>Aspergillus</taxon>
        <taxon>Aspergillus subgen. Circumdati</taxon>
    </lineage>
</organism>
<keyword evidence="1" id="KW-0596">Phosphopantetheine</keyword>
<dbReference type="Proteomes" id="UP000248349">
    <property type="component" value="Unassembled WGS sequence"/>
</dbReference>
<dbReference type="PANTHER" id="PTHR43775">
    <property type="entry name" value="FATTY ACID SYNTHASE"/>
    <property type="match status" value="1"/>
</dbReference>
<dbReference type="Gene3D" id="3.90.180.10">
    <property type="entry name" value="Medium-chain alcohol dehydrogenases, catalytic domain"/>
    <property type="match status" value="1"/>
</dbReference>
<dbReference type="InterPro" id="IPR036291">
    <property type="entry name" value="NAD(P)-bd_dom_sf"/>
</dbReference>
<sequence>MNDFGAVLDALKATIKRARKLIWVTRGATEDCQNPRSNLIIGMESPLRDDEVEMQVFASGVNFQHLMIRLGRMPAQSKGGGVECAGIVTAVGKNFQHAVSKGNHVYAWNVPWYSSHVRSQGSMTHRIPEGLAMEEAAAVPVVYCTAYHCLLNVARMKPGETILIHSGTGGVGQAAIVLARQVGAEVFTTVGLEVKRKHLIREFGLPRSYILSSRSAQFSQEVLRLTNGRGVDIVLNALSGPLLQASLNALAPIRRFIEIEKSDLLGHSRLDMGCLTRSISFSVVVDLALVMFEERVIKQAVPLVVGPISSLEGVLRRMQKGEHMGKLVVSHGKNDMVKVLPRAPVAAKFSDEATYIVVGGQRGLGRVFCVWLARHGARHIVALSPSEPDKPLTRGLEKDLHRSGAQLHALRCRVKDKTQLQAALRYCRESLPPIREVLHAGLTVRDATFEKMSTEDYRTVRQPKIDGTYNLHDALQGQSLDFFIILSSYMGLVGSPGQSNYAAASTFQDAFAGVPALVGYAVSNPCKKPEKSQVAIGWAPPSTWTDAHYETLDPLLSYLNRRTAQSFSERLSHCESLDECVSAIVAALCQQITDILGVATEAWQEWRPARELLPFDIETHHVAYKDEGEMYG</sequence>
<dbReference type="CDD" id="cd05195">
    <property type="entry name" value="enoyl_red"/>
    <property type="match status" value="1"/>
</dbReference>
<dbReference type="InterPro" id="IPR050091">
    <property type="entry name" value="PKS_NRPS_Biosynth_Enz"/>
</dbReference>
<evidence type="ECO:0000313" key="8">
    <source>
        <dbReference type="Proteomes" id="UP000248349"/>
    </source>
</evidence>
<dbReference type="GO" id="GO:0004312">
    <property type="term" value="F:fatty acid synthase activity"/>
    <property type="evidence" value="ECO:0007669"/>
    <property type="project" value="TreeGrafter"/>
</dbReference>
<dbReference type="AlphaFoldDB" id="A0A318ZB36"/>
<evidence type="ECO:0000256" key="2">
    <source>
        <dbReference type="ARBA" id="ARBA00022553"/>
    </source>
</evidence>
<dbReference type="GO" id="GO:0016874">
    <property type="term" value="F:ligase activity"/>
    <property type="evidence" value="ECO:0007669"/>
    <property type="project" value="UniProtKB-KW"/>
</dbReference>
<keyword evidence="4" id="KW-0511">Multifunctional enzyme</keyword>
<dbReference type="InterPro" id="IPR020843">
    <property type="entry name" value="ER"/>
</dbReference>
<keyword evidence="3" id="KW-0808">Transferase</keyword>
<evidence type="ECO:0000256" key="1">
    <source>
        <dbReference type="ARBA" id="ARBA00022450"/>
    </source>
</evidence>